<comment type="caution">
    <text evidence="3">The sequence shown here is derived from an EMBL/GenBank/DDBJ whole genome shotgun (WGS) entry which is preliminary data.</text>
</comment>
<organism evidence="3">
    <name type="scientific">Tanacetum cinerariifolium</name>
    <name type="common">Dalmatian daisy</name>
    <name type="synonym">Chrysanthemum cinerariifolium</name>
    <dbReference type="NCBI Taxonomy" id="118510"/>
    <lineage>
        <taxon>Eukaryota</taxon>
        <taxon>Viridiplantae</taxon>
        <taxon>Streptophyta</taxon>
        <taxon>Embryophyta</taxon>
        <taxon>Tracheophyta</taxon>
        <taxon>Spermatophyta</taxon>
        <taxon>Magnoliopsida</taxon>
        <taxon>eudicotyledons</taxon>
        <taxon>Gunneridae</taxon>
        <taxon>Pentapetalae</taxon>
        <taxon>asterids</taxon>
        <taxon>campanulids</taxon>
        <taxon>Asterales</taxon>
        <taxon>Asteraceae</taxon>
        <taxon>Asteroideae</taxon>
        <taxon>Anthemideae</taxon>
        <taxon>Anthemidinae</taxon>
        <taxon>Tanacetum</taxon>
    </lineage>
</organism>
<proteinExistence type="predicted"/>
<feature type="compositionally biased region" description="Acidic residues" evidence="2">
    <location>
        <begin position="42"/>
        <end position="52"/>
    </location>
</feature>
<gene>
    <name evidence="3" type="ORF">Tci_373331</name>
</gene>
<evidence type="ECO:0000256" key="1">
    <source>
        <dbReference type="SAM" id="Coils"/>
    </source>
</evidence>
<feature type="compositionally biased region" description="Acidic residues" evidence="2">
    <location>
        <begin position="63"/>
        <end position="72"/>
    </location>
</feature>
<reference evidence="3" key="1">
    <citation type="journal article" date="2019" name="Sci. Rep.">
        <title>Draft genome of Tanacetum cinerariifolium, the natural source of mosquito coil.</title>
        <authorList>
            <person name="Yamashiro T."/>
            <person name="Shiraishi A."/>
            <person name="Satake H."/>
            <person name="Nakayama K."/>
        </authorList>
    </citation>
    <scope>NUCLEOTIDE SEQUENCE</scope>
</reference>
<feature type="compositionally biased region" description="Acidic residues" evidence="2">
    <location>
        <begin position="1"/>
        <end position="13"/>
    </location>
</feature>
<feature type="coiled-coil region" evidence="1">
    <location>
        <begin position="186"/>
        <end position="217"/>
    </location>
</feature>
<feature type="non-terminal residue" evidence="3">
    <location>
        <position position="1"/>
    </location>
</feature>
<dbReference type="AlphaFoldDB" id="A0A699HFA0"/>
<evidence type="ECO:0000256" key="2">
    <source>
        <dbReference type="SAM" id="MobiDB-lite"/>
    </source>
</evidence>
<dbReference type="EMBL" id="BKCJ010145554">
    <property type="protein sequence ID" value="GEY01357.1"/>
    <property type="molecule type" value="Genomic_DNA"/>
</dbReference>
<evidence type="ECO:0000313" key="3">
    <source>
        <dbReference type="EMBL" id="GEY01357.1"/>
    </source>
</evidence>
<accession>A0A699HFA0</accession>
<keyword evidence="1" id="KW-0175">Coiled coil</keyword>
<protein>
    <submittedName>
        <fullName evidence="3">Uncharacterized protein</fullName>
    </submittedName>
</protein>
<name>A0A699HFA0_TANCI</name>
<feature type="compositionally biased region" description="Basic and acidic residues" evidence="2">
    <location>
        <begin position="14"/>
        <end position="41"/>
    </location>
</feature>
<sequence length="253" mass="28444">NDNDQDSDEEDEEFIHPKLSIHDEKETKHEESFDPIDKTPENTDDEGNDEENLGLNVGKKEGQDEEDDEDELSRDVNINLEGSVVQMANFHTTQEFEDYHVTLTPAPTIVAPLPLSAPTLIPQTIATISTVPQAPTPPTTTTSTLLQDLPNFGLLFGFNHRLKTLKANFIEFVQTNQFAGASDRLRDEAQAENEKFLKNLDENIQKIIKEKVKEQVKVQVSKILPKIEQTVNEQLEAEVLTRSSNSSKTSYAI</sequence>
<feature type="region of interest" description="Disordered" evidence="2">
    <location>
        <begin position="1"/>
        <end position="72"/>
    </location>
</feature>